<feature type="region of interest" description="Disordered" evidence="2">
    <location>
        <begin position="1320"/>
        <end position="1344"/>
    </location>
</feature>
<accession>A0A1Y1JF99</accession>
<keyword evidence="1" id="KW-0175">Coiled coil</keyword>
<dbReference type="OrthoDB" id="392925at2759"/>
<evidence type="ECO:0000313" key="5">
    <source>
        <dbReference type="Proteomes" id="UP000195521"/>
    </source>
</evidence>
<dbReference type="SUPFAM" id="SSF48452">
    <property type="entry name" value="TPR-like"/>
    <property type="match status" value="1"/>
</dbReference>
<feature type="region of interest" description="Disordered" evidence="2">
    <location>
        <begin position="910"/>
        <end position="942"/>
    </location>
</feature>
<keyword evidence="5" id="KW-1185">Reference proteome</keyword>
<protein>
    <recommendedName>
        <fullName evidence="6">Tetratricopeptide repeat protein</fullName>
    </recommendedName>
</protein>
<evidence type="ECO:0000256" key="3">
    <source>
        <dbReference type="SAM" id="Phobius"/>
    </source>
</evidence>
<reference evidence="5" key="1">
    <citation type="submission" date="2017-04" db="EMBL/GenBank/DDBJ databases">
        <title>Plasmodium gonderi genome.</title>
        <authorList>
            <person name="Arisue N."/>
            <person name="Honma H."/>
            <person name="Kawai S."/>
            <person name="Tougan T."/>
            <person name="Tanabe K."/>
            <person name="Horii T."/>
        </authorList>
    </citation>
    <scope>NUCLEOTIDE SEQUENCE [LARGE SCALE GENOMIC DNA]</scope>
    <source>
        <strain evidence="5">ATCC 30045</strain>
    </source>
</reference>
<keyword evidence="3" id="KW-0472">Membrane</keyword>
<keyword evidence="3" id="KW-1133">Transmembrane helix</keyword>
<name>A0A1Y1JF99_PLAGO</name>
<feature type="coiled-coil region" evidence="1">
    <location>
        <begin position="444"/>
        <end position="471"/>
    </location>
</feature>
<evidence type="ECO:0000313" key="4">
    <source>
        <dbReference type="EMBL" id="GAW80328.1"/>
    </source>
</evidence>
<feature type="transmembrane region" description="Helical" evidence="3">
    <location>
        <begin position="530"/>
        <end position="551"/>
    </location>
</feature>
<sequence length="1566" mass="184921">MRLQDTRVDEDNNMKKQRIKKKKKEDVLLEYLIDNNVKAIHLLDSIWMYYFYHNIKIITKNIKELQNGRGNKHILKKNLQALRININDAYDYFQGILTNVVKIYNKKKNEYISYMIKVLDKRKGYSPHAYIYDENNDIIDLMKDPFGQEDYVNSVIDRFYTFENNKNKENNEKRNRNEKLHGNLEIIRICISNIFKILGDLGRYKFYFLRENKKRNEIKSCINYYKALNYYKYSGHLFNQLTLLYIEGNPIKCLFFYFLSLISVNPAPNRDTVVMFMKSILNERKKSLVKWLEGLRNTSSESTPRVAKCDKSGKDSASEMEHEKSKRSCHSRDSQNNHSRNEIKSYHEENTVSSESRVSKHGMVSTNNLGTSSCKLGRGIFFIKNISGNMLSKRNCSDNRAEDFYRRDYKYDYVKMQMGRDSAGGKKELISKNGIRSSRGKYGYERRKNEEEKVENEANETNEVEVEAERDVEREFKEAILNFYMSYFKIIKLLFSKIDMNKFEKKKNKFIYYTNRYVKLQYYSRKEDKLMLKNIIFIIFTLLSLVVYVIVNQYENGRNKAGYFFYGNVNINKYVYKSEQIYFTFLLIYEILLSCKYFYNNFYSSYLSVFIYTLYWFRNEQNVQDVHMSNFNEEYNKEKQSLIKQYYEDYRRQTVYVCSNNVKNGSEQSIRKEGRTNSKRERFLMKKKKNYNNYSSSAGNGSSNNKVMEENEDPKFVCNNDIVKNIKDLLCSIRLRKDVQVDNSLLQYTLKEDFHIYPFLSSLKFDKLKTDEGKAINERDDKVNVHLFTNIVLASDEKLDIQDSSEETGRSKSEVYFEKKMYQSNKQAANFEDSNEEDVVLLKNPLFVKAYNSSMNDKITNNKDDSCNSLNCYNDLYEMSIMNCNNLNISELNNMNEDFVKIDNGFNNSFEQNNEDDTSARKYKRNDSFSSHSTEKEHTKREESIVAMKNIENREHIEEMEERVRVMRFKSLIQSRENEEGDENHQFYNFFRKYFNFRCTEEKIDQNNPPNGGDAPFLNSAKQLHGYKPTKDSNVPRGNQEEKCQIKCPIIPTFTHAESTIESGNSCTDSGNDLIMHSSEVPQAIDVTNVVGLDYVLKNSTPDCTSLIGGEICKNEMVSCTINRSDIDVGVDGVDVADLDAAADDIKTESTTRNHRNQVRYRNARNFMYEKEVHSEMHADVMEYEKDYFDYDMLENLNQIRSSAFSSTCDGIIETDQKCKHVLREKYNLSNDITKENFESSFKKCSYDELDDSYSKKMTKSKERISRIDNIPDYVVRMDVHMVREDDLVELQMREDNLVELQMREDNLVELQMSKVQVSDSQMDDINSMGPTRGSSRSSRYSNPLLNRMNNATNAYHKLIEHTSLYNEKSHKTVSCSEKSEEYINSILKKIIIIDGKNIGTRYQDNYIRYFDIFRIKVVLDYYKFKEYDVKIVIPEEYIIQGKNINTEENTNRLYYHLHLKNNRQYTEFILTKNDLLFFHHLHILGCLIIQPLENYYSFCIDLVQKWNSCFVTNVTIAELNTKVHEHVHHPLKNIAAHFISYTFLGDEFLPNPTFRWPAVCKYKVR</sequence>
<keyword evidence="3" id="KW-0812">Transmembrane</keyword>
<comment type="caution">
    <text evidence="4">The sequence shown here is derived from an EMBL/GenBank/DDBJ whole genome shotgun (WGS) entry which is preliminary data.</text>
</comment>
<evidence type="ECO:0000256" key="2">
    <source>
        <dbReference type="SAM" id="MobiDB-lite"/>
    </source>
</evidence>
<feature type="region of interest" description="Disordered" evidence="2">
    <location>
        <begin position="301"/>
        <end position="366"/>
    </location>
</feature>
<feature type="compositionally biased region" description="Basic and acidic residues" evidence="2">
    <location>
        <begin position="307"/>
        <end position="350"/>
    </location>
</feature>
<dbReference type="Gene3D" id="3.40.50.11980">
    <property type="match status" value="1"/>
</dbReference>
<proteinExistence type="predicted"/>
<dbReference type="Proteomes" id="UP000195521">
    <property type="component" value="Unassembled WGS sequence"/>
</dbReference>
<feature type="compositionally biased region" description="Basic and acidic residues" evidence="2">
    <location>
        <begin position="933"/>
        <end position="942"/>
    </location>
</feature>
<organism evidence="4 5">
    <name type="scientific">Plasmodium gonderi</name>
    <dbReference type="NCBI Taxonomy" id="77519"/>
    <lineage>
        <taxon>Eukaryota</taxon>
        <taxon>Sar</taxon>
        <taxon>Alveolata</taxon>
        <taxon>Apicomplexa</taxon>
        <taxon>Aconoidasida</taxon>
        <taxon>Haemosporida</taxon>
        <taxon>Plasmodiidae</taxon>
        <taxon>Plasmodium</taxon>
        <taxon>Plasmodium (Plasmodium)</taxon>
    </lineage>
</organism>
<gene>
    <name evidence="4" type="ORF">PGO_072430</name>
</gene>
<dbReference type="Gene3D" id="1.25.40.10">
    <property type="entry name" value="Tetratricopeptide repeat domain"/>
    <property type="match status" value="1"/>
</dbReference>
<dbReference type="GeneID" id="39747041"/>
<dbReference type="EMBL" id="BDQF01000008">
    <property type="protein sequence ID" value="GAW80328.1"/>
    <property type="molecule type" value="Genomic_DNA"/>
</dbReference>
<feature type="transmembrane region" description="Helical" evidence="3">
    <location>
        <begin position="581"/>
        <end position="599"/>
    </location>
</feature>
<evidence type="ECO:0000256" key="1">
    <source>
        <dbReference type="SAM" id="Coils"/>
    </source>
</evidence>
<dbReference type="OMA" id="KCKDVKC"/>
<evidence type="ECO:0008006" key="6">
    <source>
        <dbReference type="Google" id="ProtNLM"/>
    </source>
</evidence>
<dbReference type="RefSeq" id="XP_028542917.1">
    <property type="nucleotide sequence ID" value="XM_028687116.1"/>
</dbReference>
<dbReference type="InterPro" id="IPR011990">
    <property type="entry name" value="TPR-like_helical_dom_sf"/>
</dbReference>